<dbReference type="PROSITE" id="PS50294">
    <property type="entry name" value="WD_REPEATS_REGION"/>
    <property type="match status" value="4"/>
</dbReference>
<dbReference type="InterPro" id="IPR036322">
    <property type="entry name" value="WD40_repeat_dom_sf"/>
</dbReference>
<gene>
    <name evidence="3" type="ORF">GCM10010466_62470</name>
</gene>
<dbReference type="PROSITE" id="PS50082">
    <property type="entry name" value="WD_REPEATS_2"/>
    <property type="match status" value="6"/>
</dbReference>
<dbReference type="Gene3D" id="2.130.10.10">
    <property type="entry name" value="YVTN repeat-like/Quinoprotein amine dehydrogenase"/>
    <property type="match status" value="5"/>
</dbReference>
<feature type="repeat" description="WD" evidence="1">
    <location>
        <begin position="185"/>
        <end position="226"/>
    </location>
</feature>
<evidence type="ECO:0000313" key="4">
    <source>
        <dbReference type="Proteomes" id="UP001500320"/>
    </source>
</evidence>
<comment type="caution">
    <text evidence="3">The sequence shown here is derived from an EMBL/GenBank/DDBJ whole genome shotgun (WGS) entry which is preliminary data.</text>
</comment>
<evidence type="ECO:0000256" key="2">
    <source>
        <dbReference type="SAM" id="MobiDB-lite"/>
    </source>
</evidence>
<dbReference type="InterPro" id="IPR001680">
    <property type="entry name" value="WD40_rpt"/>
</dbReference>
<feature type="repeat" description="WD" evidence="1">
    <location>
        <begin position="276"/>
        <end position="310"/>
    </location>
</feature>
<name>A0ABP6NZH5_9ACTN</name>
<feature type="repeat" description="WD" evidence="1">
    <location>
        <begin position="507"/>
        <end position="548"/>
    </location>
</feature>
<accession>A0ABP6NZH5</accession>
<protein>
    <submittedName>
        <fullName evidence="3">Uncharacterized protein</fullName>
    </submittedName>
</protein>
<keyword evidence="1" id="KW-0853">WD repeat</keyword>
<proteinExistence type="predicted"/>
<dbReference type="Proteomes" id="UP001500320">
    <property type="component" value="Unassembled WGS sequence"/>
</dbReference>
<organism evidence="3 4">
    <name type="scientific">Planomonospora alba</name>
    <dbReference type="NCBI Taxonomy" id="161354"/>
    <lineage>
        <taxon>Bacteria</taxon>
        <taxon>Bacillati</taxon>
        <taxon>Actinomycetota</taxon>
        <taxon>Actinomycetes</taxon>
        <taxon>Streptosporangiales</taxon>
        <taxon>Streptosporangiaceae</taxon>
        <taxon>Planomonospora</taxon>
    </lineage>
</organism>
<dbReference type="PANTHER" id="PTHR19879:SF9">
    <property type="entry name" value="TRANSCRIPTION INITIATION FACTOR TFIID SUBUNIT 5"/>
    <property type="match status" value="1"/>
</dbReference>
<evidence type="ECO:0000256" key="1">
    <source>
        <dbReference type="PROSITE-ProRule" id="PRU00221"/>
    </source>
</evidence>
<dbReference type="SUPFAM" id="SSF82171">
    <property type="entry name" value="DPP6 N-terminal domain-like"/>
    <property type="match status" value="1"/>
</dbReference>
<dbReference type="RefSeq" id="WP_344865852.1">
    <property type="nucleotide sequence ID" value="NZ_BAAAUT010000077.1"/>
</dbReference>
<evidence type="ECO:0000313" key="3">
    <source>
        <dbReference type="EMBL" id="GAA3163015.1"/>
    </source>
</evidence>
<reference evidence="4" key="1">
    <citation type="journal article" date="2019" name="Int. J. Syst. Evol. Microbiol.">
        <title>The Global Catalogue of Microorganisms (GCM) 10K type strain sequencing project: providing services to taxonomists for standard genome sequencing and annotation.</title>
        <authorList>
            <consortium name="The Broad Institute Genomics Platform"/>
            <consortium name="The Broad Institute Genome Sequencing Center for Infectious Disease"/>
            <person name="Wu L."/>
            <person name="Ma J."/>
        </authorList>
    </citation>
    <scope>NUCLEOTIDE SEQUENCE [LARGE SCALE GENOMIC DNA]</scope>
    <source>
        <strain evidence="4">JCM 9373</strain>
    </source>
</reference>
<dbReference type="Pfam" id="PF00400">
    <property type="entry name" value="WD40"/>
    <property type="match status" value="10"/>
</dbReference>
<dbReference type="SMART" id="SM00320">
    <property type="entry name" value="WD40"/>
    <property type="match status" value="12"/>
</dbReference>
<feature type="repeat" description="WD" evidence="1">
    <location>
        <begin position="777"/>
        <end position="808"/>
    </location>
</feature>
<sequence length="814" mass="85053">MTEERGRTTAPHGARGERSPAETALRTLRARLLELHRGDGMPGMWEIARRIGASFGPSSGAEDGPETVASVAGQAEALGPATVHTVLHCRILPAWWQVERVVRALGGRTEPVLPLWEAAYAASPERAAADAPYRQVGGDPLTGRGDRPPEAALWLWDPAIGGFRMPSGWRVPDSTGGYEYLPGGHLGHRGTVHAMAYSPDGDLLATSDERGEVRLWDPATGEPAAAPLTGHGRFVTRLVFHPHGRVLAAGGGTQVRLWDLDGGEPLGGPLLLDGGVAEIAFHPDGRLLAAVDERGEVRLWDPATGEPAAAPFTCHAGRTWAVAFHPGGGLLATAGSDDGDGTGATVRLWDLDGGEPVTRALAEPAGPILHAVFDPGVGRLAAAVADTEDGRGPLRRRARTVWLWDLDGGEPAAEPFSSPSEDVRALAFHPDGRLLAVGGGHSRYPGRRMQLWDPGTGSYRIVHNGAHDRPDDVEVLAFHPGGGALATGGDAGVQLWTTLAPPVGSPLVHRAEDVHSVVFHPAGDLLATVSREGTARFWDPATGEPAAVPPLSGGKVVEVAFHPDGRLLAEADGEGTVRLRDAVTGEPAGAPLPEHSPDPFIRIAFDPGGRLLATTDFTLTYYDTHYDSVVWLWDPFTGRLLDCLHTEHRIEAMAFHPGGGLLAVAAGGAVQLWDPATGEPAGAPLPGSPHASVPVKSLAFHPGGGLLASTTGSAGSGVRLWDPSTGERVGGTFGAQERTGISAMGFHPAGDLLATGYSDGTVRLWDPFTGEPVGTPMAGHFCGVNALAFQPGGDLLATAGDDGTARLWCRRRPG</sequence>
<dbReference type="SUPFAM" id="SSF50978">
    <property type="entry name" value="WD40 repeat-like"/>
    <property type="match status" value="1"/>
</dbReference>
<feature type="repeat" description="WD" evidence="1">
    <location>
        <begin position="741"/>
        <end position="775"/>
    </location>
</feature>
<dbReference type="EMBL" id="BAAAUT010000077">
    <property type="protein sequence ID" value="GAA3163015.1"/>
    <property type="molecule type" value="Genomic_DNA"/>
</dbReference>
<dbReference type="InterPro" id="IPR015943">
    <property type="entry name" value="WD40/YVTN_repeat-like_dom_sf"/>
</dbReference>
<feature type="region of interest" description="Disordered" evidence="2">
    <location>
        <begin position="1"/>
        <end position="21"/>
    </location>
</feature>
<feature type="repeat" description="WD" evidence="1">
    <location>
        <begin position="228"/>
        <end position="268"/>
    </location>
</feature>
<dbReference type="CDD" id="cd00200">
    <property type="entry name" value="WD40"/>
    <property type="match status" value="2"/>
</dbReference>
<keyword evidence="4" id="KW-1185">Reference proteome</keyword>
<dbReference type="PANTHER" id="PTHR19879">
    <property type="entry name" value="TRANSCRIPTION INITIATION FACTOR TFIID"/>
    <property type="match status" value="1"/>
</dbReference>